<dbReference type="GO" id="GO:0005886">
    <property type="term" value="C:plasma membrane"/>
    <property type="evidence" value="ECO:0007669"/>
    <property type="project" value="UniProtKB-SubCell"/>
</dbReference>
<comment type="subcellular location">
    <subcellularLocation>
        <location evidence="1">Cell membrane</location>
        <topology evidence="1">Multi-pass membrane protein</topology>
    </subcellularLocation>
    <subcellularLocation>
        <location evidence="7">Membrane</location>
        <topology evidence="7">Multi-pass membrane protein</topology>
    </subcellularLocation>
</comment>
<feature type="transmembrane region" description="Helical" evidence="8">
    <location>
        <begin position="166"/>
        <end position="187"/>
    </location>
</feature>
<feature type="transmembrane region" description="Helical" evidence="8">
    <location>
        <begin position="112"/>
        <end position="129"/>
    </location>
</feature>
<dbReference type="PRINTS" id="PR01437">
    <property type="entry name" value="NUOXDRDTASE4"/>
</dbReference>
<feature type="transmembrane region" description="Helical" evidence="8">
    <location>
        <begin position="207"/>
        <end position="231"/>
    </location>
</feature>
<feature type="transmembrane region" description="Helical" evidence="8">
    <location>
        <begin position="6"/>
        <end position="24"/>
    </location>
</feature>
<dbReference type="InterPro" id="IPR052175">
    <property type="entry name" value="ComplexI-like_HydComp"/>
</dbReference>
<dbReference type="OrthoDB" id="9807568at2"/>
<keyword evidence="2" id="KW-1003">Cell membrane</keyword>
<evidence type="ECO:0000256" key="8">
    <source>
        <dbReference type="SAM" id="Phobius"/>
    </source>
</evidence>
<dbReference type="Pfam" id="PF00361">
    <property type="entry name" value="Proton_antipo_M"/>
    <property type="match status" value="1"/>
</dbReference>
<dbReference type="PANTHER" id="PTHR42682:SF3">
    <property type="entry name" value="FORMATE HYDROGENLYASE SUBUNIT 3-RELATED"/>
    <property type="match status" value="1"/>
</dbReference>
<dbReference type="GO" id="GO:0008137">
    <property type="term" value="F:NADH dehydrogenase (ubiquinone) activity"/>
    <property type="evidence" value="ECO:0007669"/>
    <property type="project" value="InterPro"/>
</dbReference>
<evidence type="ECO:0000256" key="2">
    <source>
        <dbReference type="ARBA" id="ARBA00022475"/>
    </source>
</evidence>
<name>A0A1Z5HNS1_9FIRM</name>
<keyword evidence="11" id="KW-1185">Reference proteome</keyword>
<accession>A0A1Z5HNS1</accession>
<feature type="transmembrane region" description="Helical" evidence="8">
    <location>
        <begin position="31"/>
        <end position="51"/>
    </location>
</feature>
<feature type="transmembrane region" description="Helical" evidence="8">
    <location>
        <begin position="422"/>
        <end position="451"/>
    </location>
</feature>
<keyword evidence="3 7" id="KW-0812">Transmembrane</keyword>
<reference evidence="11" key="1">
    <citation type="journal article" date="2017" name="Appl. Environ. Microbiol.">
        <title>Genomic analysis of Calderihabitans maritimus KKC1, a thermophilic hydrogenogenic carboxydotrophic bacterium isolated from marine sediment.</title>
        <authorList>
            <person name="Omae K."/>
            <person name="Yoneda Y."/>
            <person name="Fukuyama Y."/>
            <person name="Yoshida T."/>
            <person name="Sako Y."/>
        </authorList>
    </citation>
    <scope>NUCLEOTIDE SEQUENCE [LARGE SCALE GENOMIC DNA]</scope>
    <source>
        <strain evidence="11">KKC1</strain>
    </source>
</reference>
<sequence length="673" mass="72037">MAAGQFFVISILLYAAGAGASLLLGKVDRYANYVASVAALFAALTGMAWAVPVVAGGDGFTLDLTGFIPIAKLIIRVDQLSAFMTLAISLLTAATSVYSLSYLEEYSGKGKGLLGFFMNVFVGSMILVVTTGDAFYFLFFWELMTLASYFLVSFEQEKKESINAGLVYLIIAHVGTALIMLSFLIIASKTGSYDFATFKEAPLSDGLKTLAFIMAFLGFGAKAGIIPLHIWLPQAHPAAPSNISALMSGVMIKTAIYGIIRVAVDFLGASDWWWGLVVLIAGAVSAVLGVMYALVQHDLKRLLAFHSVENIGIILMGVGAGMLGAALDQPVLAVLGLMAGLYHLINHATFKGLLFLGAGSVLYRTHANNMEQLGGLGKRMPITALAFLVGAAAISALPPFNGFVSEWYTYHSLFLAAKLGNWWVTLAASVVIVMLAFTGALAVMCFVKAYGVTFAGSARSHYAETAREVPSTMIAGMFILVFAIIALGIGAPWLAPYFSSIAASVLNQPAVPASSGLIMYPAISSQGTLSTPLIAVLLVGLVTLPLLLVLLWGGFGAGKRMDEAPWACGFTYSSRMGYTASSFAQPLRVIFRAIYAPNTRVKGPRFTSRSYFEGRVHYESHAVSLWENYLYKPLVAAVMRTGTRIQKLQAGSIHLYLLYIIIILVGFLLMATR</sequence>
<dbReference type="PANTHER" id="PTHR42682">
    <property type="entry name" value="HYDROGENASE-4 COMPONENT F"/>
    <property type="match status" value="1"/>
</dbReference>
<evidence type="ECO:0000313" key="11">
    <source>
        <dbReference type="Proteomes" id="UP000197032"/>
    </source>
</evidence>
<dbReference type="NCBIfam" id="NF005086">
    <property type="entry name" value="PRK06521.1"/>
    <property type="match status" value="1"/>
</dbReference>
<evidence type="ECO:0000256" key="7">
    <source>
        <dbReference type="RuleBase" id="RU000320"/>
    </source>
</evidence>
<dbReference type="RefSeq" id="WP_088552686.1">
    <property type="nucleotide sequence ID" value="NZ_BDGJ01000005.1"/>
</dbReference>
<feature type="transmembrane region" description="Helical" evidence="8">
    <location>
        <begin position="533"/>
        <end position="552"/>
    </location>
</feature>
<evidence type="ECO:0000256" key="1">
    <source>
        <dbReference type="ARBA" id="ARBA00004651"/>
    </source>
</evidence>
<comment type="caution">
    <text evidence="10">The sequence shown here is derived from an EMBL/GenBank/DDBJ whole genome shotgun (WGS) entry which is preliminary data.</text>
</comment>
<feature type="transmembrane region" description="Helical" evidence="8">
    <location>
        <begin position="243"/>
        <end position="260"/>
    </location>
</feature>
<feature type="transmembrane region" description="Helical" evidence="8">
    <location>
        <begin position="135"/>
        <end position="154"/>
    </location>
</feature>
<feature type="transmembrane region" description="Helical" evidence="8">
    <location>
        <begin position="80"/>
        <end position="100"/>
    </location>
</feature>
<feature type="transmembrane region" description="Helical" evidence="8">
    <location>
        <begin position="653"/>
        <end position="671"/>
    </location>
</feature>
<dbReference type="GO" id="GO:0042773">
    <property type="term" value="P:ATP synthesis coupled electron transport"/>
    <property type="evidence" value="ECO:0007669"/>
    <property type="project" value="InterPro"/>
</dbReference>
<evidence type="ECO:0000256" key="4">
    <source>
        <dbReference type="ARBA" id="ARBA00022989"/>
    </source>
</evidence>
<feature type="transmembrane region" description="Helical" evidence="8">
    <location>
        <begin position="472"/>
        <end position="495"/>
    </location>
</feature>
<evidence type="ECO:0000313" key="10">
    <source>
        <dbReference type="EMBL" id="GAW91098.1"/>
    </source>
</evidence>
<evidence type="ECO:0000256" key="5">
    <source>
        <dbReference type="ARBA" id="ARBA00023002"/>
    </source>
</evidence>
<feature type="transmembrane region" description="Helical" evidence="8">
    <location>
        <begin position="307"/>
        <end position="327"/>
    </location>
</feature>
<feature type="transmembrane region" description="Helical" evidence="8">
    <location>
        <begin position="272"/>
        <end position="295"/>
    </location>
</feature>
<dbReference type="InterPro" id="IPR001750">
    <property type="entry name" value="ND/Mrp_TM"/>
</dbReference>
<dbReference type="AlphaFoldDB" id="A0A1Z5HNS1"/>
<proteinExistence type="predicted"/>
<organism evidence="10 11">
    <name type="scientific">Calderihabitans maritimus</name>
    <dbReference type="NCBI Taxonomy" id="1246530"/>
    <lineage>
        <taxon>Bacteria</taxon>
        <taxon>Bacillati</taxon>
        <taxon>Bacillota</taxon>
        <taxon>Clostridia</taxon>
        <taxon>Neomoorellales</taxon>
        <taxon>Calderihabitantaceae</taxon>
        <taxon>Calderihabitans</taxon>
    </lineage>
</organism>
<feature type="domain" description="NADH:quinone oxidoreductase/Mrp antiporter transmembrane" evidence="9">
    <location>
        <begin position="133"/>
        <end position="430"/>
    </location>
</feature>
<keyword evidence="4 8" id="KW-1133">Transmembrane helix</keyword>
<feature type="transmembrane region" description="Helical" evidence="8">
    <location>
        <begin position="339"/>
        <end position="363"/>
    </location>
</feature>
<keyword evidence="6 8" id="KW-0472">Membrane</keyword>
<gene>
    <name evidence="10" type="ORF">KKC1_02600</name>
</gene>
<evidence type="ECO:0000259" key="9">
    <source>
        <dbReference type="Pfam" id="PF00361"/>
    </source>
</evidence>
<dbReference type="Proteomes" id="UP000197032">
    <property type="component" value="Unassembled WGS sequence"/>
</dbReference>
<feature type="transmembrane region" description="Helical" evidence="8">
    <location>
        <begin position="384"/>
        <end position="402"/>
    </location>
</feature>
<dbReference type="EMBL" id="BDGJ01000005">
    <property type="protein sequence ID" value="GAW91098.1"/>
    <property type="molecule type" value="Genomic_DNA"/>
</dbReference>
<evidence type="ECO:0000256" key="3">
    <source>
        <dbReference type="ARBA" id="ARBA00022692"/>
    </source>
</evidence>
<dbReference type="GO" id="GO:0016491">
    <property type="term" value="F:oxidoreductase activity"/>
    <property type="evidence" value="ECO:0007669"/>
    <property type="project" value="UniProtKB-KW"/>
</dbReference>
<dbReference type="InterPro" id="IPR003918">
    <property type="entry name" value="NADH_UbQ_OxRdtase"/>
</dbReference>
<keyword evidence="5" id="KW-0560">Oxidoreductase</keyword>
<evidence type="ECO:0000256" key="6">
    <source>
        <dbReference type="ARBA" id="ARBA00023136"/>
    </source>
</evidence>
<protein>
    <submittedName>
        <fullName evidence="10">Hydrogenase 4 subunit B</fullName>
    </submittedName>
</protein>